<reference evidence="7" key="1">
    <citation type="journal article" date="2019" name="Int. J. Syst. Evol. Microbiol.">
        <title>The Global Catalogue of Microorganisms (GCM) 10K type strain sequencing project: providing services to taxonomists for standard genome sequencing and annotation.</title>
        <authorList>
            <consortium name="The Broad Institute Genomics Platform"/>
            <consortium name="The Broad Institute Genome Sequencing Center for Infectious Disease"/>
            <person name="Wu L."/>
            <person name="Ma J."/>
        </authorList>
    </citation>
    <scope>NUCLEOTIDE SEQUENCE [LARGE SCALE GENOMIC DNA]</scope>
    <source>
        <strain evidence="7">TBRC 7912</strain>
    </source>
</reference>
<evidence type="ECO:0000256" key="1">
    <source>
        <dbReference type="ARBA" id="ARBA00023015"/>
    </source>
</evidence>
<evidence type="ECO:0000313" key="7">
    <source>
        <dbReference type="Proteomes" id="UP001595698"/>
    </source>
</evidence>
<dbReference type="PRINTS" id="PR00455">
    <property type="entry name" value="HTHTETR"/>
</dbReference>
<dbReference type="Proteomes" id="UP001595698">
    <property type="component" value="Unassembled WGS sequence"/>
</dbReference>
<organism evidence="6 7">
    <name type="scientific">Streptosporangium jomthongense</name>
    <dbReference type="NCBI Taxonomy" id="1193683"/>
    <lineage>
        <taxon>Bacteria</taxon>
        <taxon>Bacillati</taxon>
        <taxon>Actinomycetota</taxon>
        <taxon>Actinomycetes</taxon>
        <taxon>Streptosporangiales</taxon>
        <taxon>Streptosporangiaceae</taxon>
        <taxon>Streptosporangium</taxon>
    </lineage>
</organism>
<dbReference type="Gene3D" id="1.10.357.10">
    <property type="entry name" value="Tetracycline Repressor, domain 2"/>
    <property type="match status" value="1"/>
</dbReference>
<dbReference type="InterPro" id="IPR001647">
    <property type="entry name" value="HTH_TetR"/>
</dbReference>
<dbReference type="Pfam" id="PF00440">
    <property type="entry name" value="TetR_N"/>
    <property type="match status" value="1"/>
</dbReference>
<keyword evidence="7" id="KW-1185">Reference proteome</keyword>
<gene>
    <name evidence="6" type="ORF">ACFOYY_39795</name>
</gene>
<dbReference type="RefSeq" id="WP_386196494.1">
    <property type="nucleotide sequence ID" value="NZ_JBHSBC010000053.1"/>
</dbReference>
<accession>A0ABV8FFG2</accession>
<dbReference type="PANTHER" id="PTHR30055">
    <property type="entry name" value="HTH-TYPE TRANSCRIPTIONAL REGULATOR RUTR"/>
    <property type="match status" value="1"/>
</dbReference>
<keyword evidence="1" id="KW-0805">Transcription regulation</keyword>
<dbReference type="InterPro" id="IPR009057">
    <property type="entry name" value="Homeodomain-like_sf"/>
</dbReference>
<comment type="caution">
    <text evidence="6">The sequence shown here is derived from an EMBL/GenBank/DDBJ whole genome shotgun (WGS) entry which is preliminary data.</text>
</comment>
<name>A0ABV8FFG2_9ACTN</name>
<sequence length="169" mass="18595">MIAEEKRARRRAHIADAAMRLFAERGFDEVTVNEAAEAAGVVKATLFDYFPTKESLVLRALDDLARVVTDELRRTAAVRVTGGTPERLSLAAELAVPHHGRPLREPLTVPAHPPVQGLLTSSIGNRYLFANRQGVECRTRCWRCSPRNHHTGTTCVPGCGSVSARWASR</sequence>
<evidence type="ECO:0000313" key="6">
    <source>
        <dbReference type="EMBL" id="MFC3986329.1"/>
    </source>
</evidence>
<keyword evidence="2 4" id="KW-0238">DNA-binding</keyword>
<evidence type="ECO:0000259" key="5">
    <source>
        <dbReference type="PROSITE" id="PS50977"/>
    </source>
</evidence>
<feature type="DNA-binding region" description="H-T-H motif" evidence="4">
    <location>
        <begin position="31"/>
        <end position="50"/>
    </location>
</feature>
<evidence type="ECO:0000256" key="4">
    <source>
        <dbReference type="PROSITE-ProRule" id="PRU00335"/>
    </source>
</evidence>
<dbReference type="EMBL" id="JBHSBC010000053">
    <property type="protein sequence ID" value="MFC3986329.1"/>
    <property type="molecule type" value="Genomic_DNA"/>
</dbReference>
<evidence type="ECO:0000256" key="3">
    <source>
        <dbReference type="ARBA" id="ARBA00023163"/>
    </source>
</evidence>
<protein>
    <submittedName>
        <fullName evidence="6">TetR/AcrR family transcriptional regulator</fullName>
    </submittedName>
</protein>
<dbReference type="SUPFAM" id="SSF46689">
    <property type="entry name" value="Homeodomain-like"/>
    <property type="match status" value="1"/>
</dbReference>
<dbReference type="PANTHER" id="PTHR30055:SF234">
    <property type="entry name" value="HTH-TYPE TRANSCRIPTIONAL REGULATOR BETI"/>
    <property type="match status" value="1"/>
</dbReference>
<proteinExistence type="predicted"/>
<evidence type="ECO:0000256" key="2">
    <source>
        <dbReference type="ARBA" id="ARBA00023125"/>
    </source>
</evidence>
<keyword evidence="3" id="KW-0804">Transcription</keyword>
<feature type="domain" description="HTH tetR-type" evidence="5">
    <location>
        <begin position="8"/>
        <end position="68"/>
    </location>
</feature>
<dbReference type="InterPro" id="IPR050109">
    <property type="entry name" value="HTH-type_TetR-like_transc_reg"/>
</dbReference>
<dbReference type="PROSITE" id="PS50977">
    <property type="entry name" value="HTH_TETR_2"/>
    <property type="match status" value="1"/>
</dbReference>